<dbReference type="AlphaFoldDB" id="A0A6V7VM19"/>
<proteinExistence type="predicted"/>
<evidence type="ECO:0000313" key="2">
    <source>
        <dbReference type="EMBL" id="CAD2175923.1"/>
    </source>
</evidence>
<feature type="region of interest" description="Disordered" evidence="1">
    <location>
        <begin position="73"/>
        <end position="106"/>
    </location>
</feature>
<evidence type="ECO:0000256" key="1">
    <source>
        <dbReference type="SAM" id="MobiDB-lite"/>
    </source>
</evidence>
<protein>
    <submittedName>
        <fullName evidence="2">Uncharacterized protein</fullName>
    </submittedName>
</protein>
<accession>A0A6V7VM19</accession>
<name>A0A6V7VM19_MELEN</name>
<dbReference type="EMBL" id="CAJEWN010000264">
    <property type="protein sequence ID" value="CAD2175923.1"/>
    <property type="molecule type" value="Genomic_DNA"/>
</dbReference>
<feature type="region of interest" description="Disordered" evidence="1">
    <location>
        <begin position="123"/>
        <end position="142"/>
    </location>
</feature>
<dbReference type="Proteomes" id="UP000580250">
    <property type="component" value="Unassembled WGS sequence"/>
</dbReference>
<organism evidence="2 3">
    <name type="scientific">Meloidogyne enterolobii</name>
    <name type="common">Root-knot nematode worm</name>
    <name type="synonym">Meloidogyne mayaguensis</name>
    <dbReference type="NCBI Taxonomy" id="390850"/>
    <lineage>
        <taxon>Eukaryota</taxon>
        <taxon>Metazoa</taxon>
        <taxon>Ecdysozoa</taxon>
        <taxon>Nematoda</taxon>
        <taxon>Chromadorea</taxon>
        <taxon>Rhabditida</taxon>
        <taxon>Tylenchina</taxon>
        <taxon>Tylenchomorpha</taxon>
        <taxon>Tylenchoidea</taxon>
        <taxon>Meloidogynidae</taxon>
        <taxon>Meloidogyninae</taxon>
        <taxon>Meloidogyne</taxon>
    </lineage>
</organism>
<comment type="caution">
    <text evidence="2">The sequence shown here is derived from an EMBL/GenBank/DDBJ whole genome shotgun (WGS) entry which is preliminary data.</text>
</comment>
<sequence length="159" mass="17638">MTSKKSLPDFPAWAKYEHIASTFDKFSPKFKGLNFRQELERLWQLNEHKGEGLLWSVFAPPYILANVSGVSIDSTSGASERMDSSFEASTQNDVPGSDSSAGGGGSSLLSRIKSKFSKAEVIDAEEDAKMSEENSKKGRKSADVDFIEAPILERFMWFQ</sequence>
<reference evidence="2 3" key="1">
    <citation type="submission" date="2020-08" db="EMBL/GenBank/DDBJ databases">
        <authorList>
            <person name="Koutsovoulos G."/>
            <person name="Danchin GJ E."/>
        </authorList>
    </citation>
    <scope>NUCLEOTIDE SEQUENCE [LARGE SCALE GENOMIC DNA]</scope>
</reference>
<evidence type="ECO:0000313" key="3">
    <source>
        <dbReference type="Proteomes" id="UP000580250"/>
    </source>
</evidence>
<gene>
    <name evidence="2" type="ORF">MENT_LOCUS27681</name>
</gene>